<feature type="transmembrane region" description="Helical" evidence="1">
    <location>
        <begin position="5"/>
        <end position="22"/>
    </location>
</feature>
<name>A0A517IAD6_BREBE</name>
<sequence>MEKYIMLSIFILVWLFVSYWFGKRIFEKEVYTIYRTLHWKLIFARRRDEGSFIKAKKYLCFKNLNQDQLERLLLLVRSKIPNVNINSQMFSAIFSLSVGMVTLLFGAVFSGILGSLFSSYIQEIMSSGNKKKLSALDQSINSIFDTSAPDFICLVLLFFLGASIWGQVQIRLNETKIIIESIIEQELKRISTTNS</sequence>
<accession>A0A517IAD6</accession>
<organism evidence="2 3">
    <name type="scientific">Brevibacillus brevis</name>
    <name type="common">Bacillus brevis</name>
    <dbReference type="NCBI Taxonomy" id="1393"/>
    <lineage>
        <taxon>Bacteria</taxon>
        <taxon>Bacillati</taxon>
        <taxon>Bacillota</taxon>
        <taxon>Bacilli</taxon>
        <taxon>Bacillales</taxon>
        <taxon>Paenibacillaceae</taxon>
        <taxon>Brevibacillus</taxon>
    </lineage>
</organism>
<evidence type="ECO:0000256" key="1">
    <source>
        <dbReference type="SAM" id="Phobius"/>
    </source>
</evidence>
<proteinExistence type="predicted"/>
<feature type="transmembrane region" description="Helical" evidence="1">
    <location>
        <begin position="142"/>
        <end position="165"/>
    </location>
</feature>
<evidence type="ECO:0000313" key="2">
    <source>
        <dbReference type="EMBL" id="QDS35847.1"/>
    </source>
</evidence>
<feature type="transmembrane region" description="Helical" evidence="1">
    <location>
        <begin position="92"/>
        <end position="121"/>
    </location>
</feature>
<gene>
    <name evidence="2" type="ORF">FPS98_18510</name>
</gene>
<keyword evidence="1" id="KW-0812">Transmembrane</keyword>
<keyword evidence="1" id="KW-0472">Membrane</keyword>
<dbReference type="Proteomes" id="UP000317713">
    <property type="component" value="Chromosome"/>
</dbReference>
<keyword evidence="1" id="KW-1133">Transmembrane helix</keyword>
<dbReference type="RefSeq" id="WP_144617462.1">
    <property type="nucleotide sequence ID" value="NZ_CP042161.1"/>
</dbReference>
<protein>
    <submittedName>
        <fullName evidence="2">Uncharacterized protein</fullName>
    </submittedName>
</protein>
<reference evidence="2 3" key="1">
    <citation type="submission" date="2019-07" db="EMBL/GenBank/DDBJ databases">
        <title>Characterization of Brevibacillus brevis HK544, as a potential biocontrol agent.</title>
        <authorList>
            <person name="Kim H."/>
        </authorList>
    </citation>
    <scope>NUCLEOTIDE SEQUENCE [LARGE SCALE GENOMIC DNA]</scope>
    <source>
        <strain evidence="2 3">HK544</strain>
    </source>
</reference>
<dbReference type="EMBL" id="CP042161">
    <property type="protein sequence ID" value="QDS35847.1"/>
    <property type="molecule type" value="Genomic_DNA"/>
</dbReference>
<evidence type="ECO:0000313" key="3">
    <source>
        <dbReference type="Proteomes" id="UP000317713"/>
    </source>
</evidence>
<dbReference type="AlphaFoldDB" id="A0A517IAD6"/>